<dbReference type="Proteomes" id="UP001589858">
    <property type="component" value="Unassembled WGS sequence"/>
</dbReference>
<proteinExistence type="predicted"/>
<sequence>MPLIERAARALAKAEHGTDDWNTLTPQDREQLKETAREVVKALRVPTPGMCLAGEHLLKKDRGLTVSISDVHDTWQNMVDEAVRMAPAADG</sequence>
<reference evidence="1 2" key="1">
    <citation type="submission" date="2024-09" db="EMBL/GenBank/DDBJ databases">
        <authorList>
            <person name="Sun Q."/>
            <person name="Mori K."/>
        </authorList>
    </citation>
    <scope>NUCLEOTIDE SEQUENCE [LARGE SCALE GENOMIC DNA]</scope>
    <source>
        <strain evidence="1 2">CICC 11035S</strain>
    </source>
</reference>
<evidence type="ECO:0000313" key="1">
    <source>
        <dbReference type="EMBL" id="MFC0683632.1"/>
    </source>
</evidence>
<name>A0ABV6S334_9SPHN</name>
<gene>
    <name evidence="1" type="ORF">ACFFF8_03385</name>
</gene>
<comment type="caution">
    <text evidence="1">The sequence shown here is derived from an EMBL/GenBank/DDBJ whole genome shotgun (WGS) entry which is preliminary data.</text>
</comment>
<evidence type="ECO:0000313" key="2">
    <source>
        <dbReference type="Proteomes" id="UP001589858"/>
    </source>
</evidence>
<dbReference type="EMBL" id="JBHLTM010000016">
    <property type="protein sequence ID" value="MFC0683632.1"/>
    <property type="molecule type" value="Genomic_DNA"/>
</dbReference>
<organism evidence="1 2">
    <name type="scientific">Novosphingobium clariflavum</name>
    <dbReference type="NCBI Taxonomy" id="2029884"/>
    <lineage>
        <taxon>Bacteria</taxon>
        <taxon>Pseudomonadati</taxon>
        <taxon>Pseudomonadota</taxon>
        <taxon>Alphaproteobacteria</taxon>
        <taxon>Sphingomonadales</taxon>
        <taxon>Sphingomonadaceae</taxon>
        <taxon>Novosphingobium</taxon>
    </lineage>
</organism>
<accession>A0ABV6S334</accession>
<protein>
    <submittedName>
        <fullName evidence="1">Uncharacterized protein</fullName>
    </submittedName>
</protein>
<keyword evidence="2" id="KW-1185">Reference proteome</keyword>
<dbReference type="RefSeq" id="WP_267220026.1">
    <property type="nucleotide sequence ID" value="NZ_JAPCWC010000006.1"/>
</dbReference>